<keyword evidence="1" id="KW-0472">Membrane</keyword>
<feature type="transmembrane region" description="Helical" evidence="1">
    <location>
        <begin position="61"/>
        <end position="80"/>
    </location>
</feature>
<evidence type="ECO:0000256" key="1">
    <source>
        <dbReference type="SAM" id="Phobius"/>
    </source>
</evidence>
<reference evidence="2" key="1">
    <citation type="journal article" date="2015" name="Nature">
        <title>Complex archaea that bridge the gap between prokaryotes and eukaryotes.</title>
        <authorList>
            <person name="Spang A."/>
            <person name="Saw J.H."/>
            <person name="Jorgensen S.L."/>
            <person name="Zaremba-Niedzwiedzka K."/>
            <person name="Martijn J."/>
            <person name="Lind A.E."/>
            <person name="van Eijk R."/>
            <person name="Schleper C."/>
            <person name="Guy L."/>
            <person name="Ettema T.J."/>
        </authorList>
    </citation>
    <scope>NUCLEOTIDE SEQUENCE</scope>
</reference>
<keyword evidence="1" id="KW-1133">Transmembrane helix</keyword>
<dbReference type="EMBL" id="LAZR01057369">
    <property type="protein sequence ID" value="KKK72202.1"/>
    <property type="molecule type" value="Genomic_DNA"/>
</dbReference>
<proteinExistence type="predicted"/>
<feature type="non-terminal residue" evidence="2">
    <location>
        <position position="81"/>
    </location>
</feature>
<comment type="caution">
    <text evidence="2">The sequence shown here is derived from an EMBL/GenBank/DDBJ whole genome shotgun (WGS) entry which is preliminary data.</text>
</comment>
<feature type="transmembrane region" description="Helical" evidence="1">
    <location>
        <begin position="38"/>
        <end position="55"/>
    </location>
</feature>
<organism evidence="2">
    <name type="scientific">marine sediment metagenome</name>
    <dbReference type="NCBI Taxonomy" id="412755"/>
    <lineage>
        <taxon>unclassified sequences</taxon>
        <taxon>metagenomes</taxon>
        <taxon>ecological metagenomes</taxon>
    </lineage>
</organism>
<sequence length="81" mass="9242">MFDILTNLNLNFSLILMIVGIVEYVKTLDFIPEKPTKILQRIAPFVFSFVVGFFVTKPFTVEGFFMNGLIYFGVSTLFYGA</sequence>
<name>A0A0F8XSX9_9ZZZZ</name>
<gene>
    <name evidence="2" type="ORF">LCGC14_2906280</name>
</gene>
<dbReference type="AlphaFoldDB" id="A0A0F8XSX9"/>
<accession>A0A0F8XSX9</accession>
<evidence type="ECO:0000313" key="2">
    <source>
        <dbReference type="EMBL" id="KKK72202.1"/>
    </source>
</evidence>
<keyword evidence="1" id="KW-0812">Transmembrane</keyword>
<protein>
    <submittedName>
        <fullName evidence="2">Uncharacterized protein</fullName>
    </submittedName>
</protein>
<feature type="transmembrane region" description="Helical" evidence="1">
    <location>
        <begin position="12"/>
        <end position="31"/>
    </location>
</feature>